<gene>
    <name evidence="5" type="ORF">EPICR_10235</name>
</gene>
<dbReference type="GO" id="GO:0006203">
    <property type="term" value="P:dGTP catabolic process"/>
    <property type="evidence" value="ECO:0007669"/>
    <property type="project" value="TreeGrafter"/>
</dbReference>
<dbReference type="PANTHER" id="PTHR11373:SF43">
    <property type="entry name" value="DEOXYGUANOSINETRIPHOSPHATE TRIPHOSPHOHYDROLASE-LIKE PROTEIN"/>
    <property type="match status" value="1"/>
</dbReference>
<dbReference type="InterPro" id="IPR023023">
    <property type="entry name" value="dNTPase_2"/>
</dbReference>
<dbReference type="HAMAP" id="MF_01212">
    <property type="entry name" value="dGTPase_type2"/>
    <property type="match status" value="1"/>
</dbReference>
<proteinExistence type="inferred from homology"/>
<dbReference type="PANTHER" id="PTHR11373">
    <property type="entry name" value="DEOXYNUCLEOSIDE TRIPHOSPHATE TRIPHOSPHOHYDROLASE"/>
    <property type="match status" value="1"/>
</dbReference>
<dbReference type="GO" id="GO:0008832">
    <property type="term" value="F:dGTPase activity"/>
    <property type="evidence" value="ECO:0007669"/>
    <property type="project" value="TreeGrafter"/>
</dbReference>
<evidence type="ECO:0000259" key="4">
    <source>
        <dbReference type="PROSITE" id="PS51831"/>
    </source>
</evidence>
<feature type="domain" description="HD" evidence="4">
    <location>
        <begin position="86"/>
        <end position="207"/>
    </location>
</feature>
<sequence length="362" mass="41163">MNPDKKNDARPTSIREAFEKREESFMSPAGCLSAQSRGREKKEDPCPVRTAFQTDRDRIVYSNAFRRLKYKTQVFLSPMGDMYRTRLTHTLEVSQMARLMARSMRLNEDLAEAVALAHDLGHPPFGHSGEAALQEINPEGFSHSRQSLRVVDALERKGRGLNLSFEVRDGILKHSKGYGKIIPDDPAKLAATYEGMLVRIADIMAYLNHDLEDAERSGVIRQNQIPGSCVEILGKTHSERATTMIHSLIFLSELEDGRLSLRIGDEVYSAMKTLRVFLYDNVYRSPRVHREFLKAKKIVSDLYFYFLENNDALENELTYIEIEASAISGRPKEKVVCDLIASMTDRHALSLYSRIFFPSPLV</sequence>
<keyword evidence="1 2" id="KW-0378">Hydrolase</keyword>
<evidence type="ECO:0000256" key="3">
    <source>
        <dbReference type="SAM" id="MobiDB-lite"/>
    </source>
</evidence>
<dbReference type="CDD" id="cd00077">
    <property type="entry name" value="HDc"/>
    <property type="match status" value="1"/>
</dbReference>
<dbReference type="InterPro" id="IPR026875">
    <property type="entry name" value="PHydrolase_assoc_dom"/>
</dbReference>
<dbReference type="InterPro" id="IPR006261">
    <property type="entry name" value="dGTPase"/>
</dbReference>
<comment type="similarity">
    <text evidence="2">Belongs to the dGTPase family. Type 2 subfamily.</text>
</comment>
<evidence type="ECO:0000256" key="2">
    <source>
        <dbReference type="HAMAP-Rule" id="MF_01212"/>
    </source>
</evidence>
<dbReference type="Pfam" id="PF01966">
    <property type="entry name" value="HD"/>
    <property type="match status" value="1"/>
</dbReference>
<accession>A0A484HE47</accession>
<dbReference type="NCBIfam" id="NF002327">
    <property type="entry name" value="PRK01286.1-2"/>
    <property type="match status" value="1"/>
</dbReference>
<dbReference type="Pfam" id="PF13286">
    <property type="entry name" value="HD_assoc"/>
    <property type="match status" value="1"/>
</dbReference>
<feature type="region of interest" description="Disordered" evidence="3">
    <location>
        <begin position="1"/>
        <end position="47"/>
    </location>
</feature>
<dbReference type="SUPFAM" id="SSF109604">
    <property type="entry name" value="HD-domain/PDEase-like"/>
    <property type="match status" value="1"/>
</dbReference>
<evidence type="ECO:0000256" key="1">
    <source>
        <dbReference type="ARBA" id="ARBA00022801"/>
    </source>
</evidence>
<feature type="compositionally biased region" description="Basic and acidic residues" evidence="3">
    <location>
        <begin position="37"/>
        <end position="46"/>
    </location>
</feature>
<name>A0A484HE47_9BACT</name>
<dbReference type="InterPro" id="IPR050135">
    <property type="entry name" value="dGTPase-like"/>
</dbReference>
<dbReference type="InterPro" id="IPR003607">
    <property type="entry name" value="HD/PDEase_dom"/>
</dbReference>
<dbReference type="Gene3D" id="1.10.3210.10">
    <property type="entry name" value="Hypothetical protein af1432"/>
    <property type="match status" value="1"/>
</dbReference>
<organism evidence="5">
    <name type="scientific">uncultured Desulfobacteraceae bacterium</name>
    <dbReference type="NCBI Taxonomy" id="218296"/>
    <lineage>
        <taxon>Bacteria</taxon>
        <taxon>Pseudomonadati</taxon>
        <taxon>Thermodesulfobacteriota</taxon>
        <taxon>Desulfobacteria</taxon>
        <taxon>Desulfobacterales</taxon>
        <taxon>Desulfobacteraceae</taxon>
        <taxon>environmental samples</taxon>
    </lineage>
</organism>
<dbReference type="InterPro" id="IPR006674">
    <property type="entry name" value="HD_domain"/>
</dbReference>
<protein>
    <recommendedName>
        <fullName evidence="2">Deoxyguanosinetriphosphate triphosphohydrolase-like protein</fullName>
    </recommendedName>
</protein>
<dbReference type="PROSITE" id="PS51831">
    <property type="entry name" value="HD"/>
    <property type="match status" value="1"/>
</dbReference>
<evidence type="ECO:0000313" key="5">
    <source>
        <dbReference type="EMBL" id="VEN72736.1"/>
    </source>
</evidence>
<dbReference type="NCBIfam" id="TIGR01353">
    <property type="entry name" value="dGTP_triPase"/>
    <property type="match status" value="1"/>
</dbReference>
<reference evidence="5" key="1">
    <citation type="submission" date="2019-01" db="EMBL/GenBank/DDBJ databases">
        <authorList>
            <consortium name="Genoscope - CEA"/>
            <person name="William W."/>
        </authorList>
    </citation>
    <scope>NUCLEOTIDE SEQUENCE</scope>
    <source>
        <strain evidence="5">CR-1</strain>
    </source>
</reference>
<dbReference type="SMART" id="SM00471">
    <property type="entry name" value="HDc"/>
    <property type="match status" value="1"/>
</dbReference>
<dbReference type="EMBL" id="CAACVI010000001">
    <property type="protein sequence ID" value="VEN72736.1"/>
    <property type="molecule type" value="Genomic_DNA"/>
</dbReference>
<dbReference type="AlphaFoldDB" id="A0A484HE47"/>